<keyword evidence="3" id="KW-1185">Reference proteome</keyword>
<dbReference type="PANTHER" id="PTHR31175:SF82">
    <property type="entry name" value="AUXIN-RESPONSIVE PROTEIN SAUR65"/>
    <property type="match status" value="1"/>
</dbReference>
<comment type="similarity">
    <text evidence="1">Belongs to the ARG7 family.</text>
</comment>
<evidence type="ECO:0000313" key="2">
    <source>
        <dbReference type="EMBL" id="KAF4382843.1"/>
    </source>
</evidence>
<gene>
    <name evidence="2" type="ORF">G4B88_021626</name>
</gene>
<evidence type="ECO:0000313" key="3">
    <source>
        <dbReference type="Proteomes" id="UP000583929"/>
    </source>
</evidence>
<dbReference type="GO" id="GO:0009733">
    <property type="term" value="P:response to auxin"/>
    <property type="evidence" value="ECO:0007669"/>
    <property type="project" value="InterPro"/>
</dbReference>
<dbReference type="Pfam" id="PF02519">
    <property type="entry name" value="Auxin_inducible"/>
    <property type="match status" value="3"/>
</dbReference>
<accession>A0A7J6GJ13</accession>
<dbReference type="InterPro" id="IPR003676">
    <property type="entry name" value="SAUR_fam"/>
</dbReference>
<dbReference type="PANTHER" id="PTHR31175">
    <property type="entry name" value="AUXIN-RESPONSIVE FAMILY PROTEIN"/>
    <property type="match status" value="1"/>
</dbReference>
<protein>
    <submittedName>
        <fullName evidence="2">Uncharacterized protein</fullName>
    </submittedName>
</protein>
<dbReference type="AlphaFoldDB" id="A0A7J6GJ13"/>
<comment type="caution">
    <text evidence="2">The sequence shown here is derived from an EMBL/GenBank/DDBJ whole genome shotgun (WGS) entry which is preliminary data.</text>
</comment>
<name>A0A7J6GJ13_CANSA</name>
<dbReference type="EMBL" id="JAATIQ010000100">
    <property type="protein sequence ID" value="KAF4382843.1"/>
    <property type="molecule type" value="Genomic_DNA"/>
</dbReference>
<evidence type="ECO:0000256" key="1">
    <source>
        <dbReference type="ARBA" id="ARBA00006974"/>
    </source>
</evidence>
<dbReference type="Proteomes" id="UP000583929">
    <property type="component" value="Unassembled WGS sequence"/>
</dbReference>
<reference evidence="2 3" key="1">
    <citation type="journal article" date="2020" name="bioRxiv">
        <title>Sequence and annotation of 42 cannabis genomes reveals extensive copy number variation in cannabinoid synthesis and pathogen resistance genes.</title>
        <authorList>
            <person name="Mckernan K.J."/>
            <person name="Helbert Y."/>
            <person name="Kane L.T."/>
            <person name="Ebling H."/>
            <person name="Zhang L."/>
            <person name="Liu B."/>
            <person name="Eaton Z."/>
            <person name="Mclaughlin S."/>
            <person name="Kingan S."/>
            <person name="Baybayan P."/>
            <person name="Concepcion G."/>
            <person name="Jordan M."/>
            <person name="Riva A."/>
            <person name="Barbazuk W."/>
            <person name="Harkins T."/>
        </authorList>
    </citation>
    <scope>NUCLEOTIDE SEQUENCE [LARGE SCALE GENOMIC DNA]</scope>
    <source>
        <strain evidence="3">cv. Jamaican Lion 4</strain>
        <tissue evidence="2">Leaf</tissue>
    </source>
</reference>
<sequence length="378" mass="43220">MILISPKLLIKMARKWQRIAAMSRKRISFPRSGSNYNNTVEMDMESSTTSYNNKKGHFVVYTTDEKRFVMPLEFLNQNILRELFKMSEEEFGLSSDGPIKLPCDAVFMEYVVKLIRRGVAQDLENALLKSIDTTSFSYSSSPFSAHTASTGQFASQQIPVIGCCRTTFIADRGHFVIYSSDKRRFMLPLTYLRHEIFQELLKISEEEFGLPICGPIMMMSTKKLVKIAKYWPKLGGLNGRKIISFRPSINNILSSSYDRYTTTTSSSFVVEKGHFVVYTRDDKRFVMPLAYLNDNILRELFRLSEQEFGLSNHGPITLPCDAAFMEYILKLIRRGVAKDLEMALIRSMNNNPTGCSSFISSSNFIEERFASQQILLLA</sequence>
<proteinExistence type="inferred from homology"/>
<organism evidence="2 3">
    <name type="scientific">Cannabis sativa</name>
    <name type="common">Hemp</name>
    <name type="synonym">Marijuana</name>
    <dbReference type="NCBI Taxonomy" id="3483"/>
    <lineage>
        <taxon>Eukaryota</taxon>
        <taxon>Viridiplantae</taxon>
        <taxon>Streptophyta</taxon>
        <taxon>Embryophyta</taxon>
        <taxon>Tracheophyta</taxon>
        <taxon>Spermatophyta</taxon>
        <taxon>Magnoliopsida</taxon>
        <taxon>eudicotyledons</taxon>
        <taxon>Gunneridae</taxon>
        <taxon>Pentapetalae</taxon>
        <taxon>rosids</taxon>
        <taxon>fabids</taxon>
        <taxon>Rosales</taxon>
        <taxon>Cannabaceae</taxon>
        <taxon>Cannabis</taxon>
    </lineage>
</organism>